<comment type="caution">
    <text evidence="2">The sequence shown here is derived from an EMBL/GenBank/DDBJ whole genome shotgun (WGS) entry which is preliminary data.</text>
</comment>
<keyword evidence="1" id="KW-0812">Transmembrane</keyword>
<feature type="transmembrane region" description="Helical" evidence="1">
    <location>
        <begin position="35"/>
        <end position="55"/>
    </location>
</feature>
<accession>A0A094J2E2</accession>
<feature type="transmembrane region" description="Helical" evidence="1">
    <location>
        <begin position="5"/>
        <end position="23"/>
    </location>
</feature>
<evidence type="ECO:0000256" key="1">
    <source>
        <dbReference type="SAM" id="Phobius"/>
    </source>
</evidence>
<organism evidence="2">
    <name type="scientific">Anoxybacillus flavithermus</name>
    <dbReference type="NCBI Taxonomy" id="33934"/>
    <lineage>
        <taxon>Bacteria</taxon>
        <taxon>Bacillati</taxon>
        <taxon>Bacillota</taxon>
        <taxon>Bacilli</taxon>
        <taxon>Bacillales</taxon>
        <taxon>Anoxybacillaceae</taxon>
        <taxon>Anoxybacillus</taxon>
    </lineage>
</organism>
<dbReference type="PROSITE" id="PS51257">
    <property type="entry name" value="PROKAR_LIPOPROTEIN"/>
    <property type="match status" value="1"/>
</dbReference>
<reference evidence="2" key="1">
    <citation type="submission" date="2014-08" db="EMBL/GenBank/DDBJ databases">
        <title>Fullgenome sequencing of Anoxybacillus sp.25 isolate from Garga hot-spring Russia.</title>
        <authorList>
            <person name="Rozanov A.S."/>
            <person name="Kotenko A.V."/>
            <person name="Malup T.K."/>
            <person name="Peltek S.E."/>
        </authorList>
    </citation>
    <scope>NUCLEOTIDE SEQUENCE [LARGE SCALE GENOMIC DNA]</scope>
    <source>
        <strain evidence="2">25</strain>
    </source>
</reference>
<gene>
    <name evidence="2" type="ORF">JS44_14735</name>
</gene>
<name>A0A094J2E2_9BACL</name>
<evidence type="ECO:0000313" key="2">
    <source>
        <dbReference type="EMBL" id="KFZ32219.1"/>
    </source>
</evidence>
<proteinExistence type="predicted"/>
<dbReference type="EMBL" id="JPZO01000127">
    <property type="protein sequence ID" value="KFZ32219.1"/>
    <property type="molecule type" value="Genomic_DNA"/>
</dbReference>
<protein>
    <recommendedName>
        <fullName evidence="3">Lipoprotein</fullName>
    </recommendedName>
</protein>
<dbReference type="AlphaFoldDB" id="A0A094J2E2"/>
<sequence length="63" mass="7613">MKRLFAIYVTLISLLGCALFLYTWPFSDVNVQNEWFCYCCLLGLPFCFVDIRYICRRMEMLLR</sequence>
<keyword evidence="1" id="KW-1133">Transmembrane helix</keyword>
<evidence type="ECO:0008006" key="3">
    <source>
        <dbReference type="Google" id="ProtNLM"/>
    </source>
</evidence>
<keyword evidence="1" id="KW-0472">Membrane</keyword>